<proteinExistence type="predicted"/>
<feature type="signal peptide" evidence="2">
    <location>
        <begin position="1"/>
        <end position="22"/>
    </location>
</feature>
<sequence length="186" mass="20342">MNVLKQAVVAVTISVLACTSYADPAPNSSFQSQCVDAWMKKADQATDKVDYKNFGEKYCGCAAAMPLDNDQAIQKAIQQCMSRTLLHDAMDSLDEEVGLSDAKDTDVDEYCQDRWNLIYPNQTDADKKVTGAYCECAKPKLLDLIKQSDNMTEKQYNESIDSIAASCSGSVKEEQPTTAPATTPAQ</sequence>
<gene>
    <name evidence="3" type="ORF">Lsha_0129</name>
</gene>
<dbReference type="OrthoDB" id="5639804at2"/>
<evidence type="ECO:0000313" key="3">
    <source>
        <dbReference type="EMBL" id="KTD66235.1"/>
    </source>
</evidence>
<dbReference type="STRING" id="1122169.Lsha_0129"/>
<name>A0A0W0ZAS0_9GAMM</name>
<dbReference type="AlphaFoldDB" id="A0A0W0ZAS0"/>
<keyword evidence="2" id="KW-0732">Signal</keyword>
<feature type="compositionally biased region" description="Low complexity" evidence="1">
    <location>
        <begin position="176"/>
        <end position="186"/>
    </location>
</feature>
<feature type="chain" id="PRO_5006918506" evidence="2">
    <location>
        <begin position="23"/>
        <end position="186"/>
    </location>
</feature>
<organism evidence="3 4">
    <name type="scientific">Legionella shakespearei DSM 23087</name>
    <dbReference type="NCBI Taxonomy" id="1122169"/>
    <lineage>
        <taxon>Bacteria</taxon>
        <taxon>Pseudomonadati</taxon>
        <taxon>Pseudomonadota</taxon>
        <taxon>Gammaproteobacteria</taxon>
        <taxon>Legionellales</taxon>
        <taxon>Legionellaceae</taxon>
        <taxon>Legionella</taxon>
    </lineage>
</organism>
<dbReference type="EMBL" id="LNYW01000006">
    <property type="protein sequence ID" value="KTD66235.1"/>
    <property type="molecule type" value="Genomic_DNA"/>
</dbReference>
<dbReference type="PATRIC" id="fig|1122169.6.peg.143"/>
<protein>
    <submittedName>
        <fullName evidence="3">Uncharacterized protein</fullName>
    </submittedName>
</protein>
<accession>A0A0W0ZAS0</accession>
<evidence type="ECO:0000313" key="4">
    <source>
        <dbReference type="Proteomes" id="UP000054600"/>
    </source>
</evidence>
<feature type="region of interest" description="Disordered" evidence="1">
    <location>
        <begin position="167"/>
        <end position="186"/>
    </location>
</feature>
<dbReference type="PROSITE" id="PS51257">
    <property type="entry name" value="PROKAR_LIPOPROTEIN"/>
    <property type="match status" value="1"/>
</dbReference>
<keyword evidence="4" id="KW-1185">Reference proteome</keyword>
<reference evidence="3 4" key="1">
    <citation type="submission" date="2015-11" db="EMBL/GenBank/DDBJ databases">
        <title>Genomic analysis of 38 Legionella species identifies large and diverse effector repertoires.</title>
        <authorList>
            <person name="Burstein D."/>
            <person name="Amaro F."/>
            <person name="Zusman T."/>
            <person name="Lifshitz Z."/>
            <person name="Cohen O."/>
            <person name="Gilbert J.A."/>
            <person name="Pupko T."/>
            <person name="Shuman H.A."/>
            <person name="Segal G."/>
        </authorList>
    </citation>
    <scope>NUCLEOTIDE SEQUENCE [LARGE SCALE GENOMIC DNA]</scope>
    <source>
        <strain evidence="3 4">ATCC 49655</strain>
    </source>
</reference>
<dbReference type="eggNOG" id="ENOG5031E62">
    <property type="taxonomic scope" value="Bacteria"/>
</dbReference>
<evidence type="ECO:0000256" key="1">
    <source>
        <dbReference type="SAM" id="MobiDB-lite"/>
    </source>
</evidence>
<dbReference type="Proteomes" id="UP000054600">
    <property type="component" value="Unassembled WGS sequence"/>
</dbReference>
<comment type="caution">
    <text evidence="3">The sequence shown here is derived from an EMBL/GenBank/DDBJ whole genome shotgun (WGS) entry which is preliminary data.</text>
</comment>
<evidence type="ECO:0000256" key="2">
    <source>
        <dbReference type="SAM" id="SignalP"/>
    </source>
</evidence>
<dbReference type="RefSeq" id="WP_018578713.1">
    <property type="nucleotide sequence ID" value="NZ_KB892437.1"/>
</dbReference>